<evidence type="ECO:0000256" key="2">
    <source>
        <dbReference type="SAM" id="MobiDB-lite"/>
    </source>
</evidence>
<dbReference type="InterPro" id="IPR036291">
    <property type="entry name" value="NAD(P)-bd_dom_sf"/>
</dbReference>
<dbReference type="Gene3D" id="3.40.50.720">
    <property type="entry name" value="NAD(P)-binding Rossmann-like Domain"/>
    <property type="match status" value="1"/>
</dbReference>
<evidence type="ECO:0000256" key="1">
    <source>
        <dbReference type="ARBA" id="ARBA00006484"/>
    </source>
</evidence>
<dbReference type="PRINTS" id="PR00081">
    <property type="entry name" value="GDHRDH"/>
</dbReference>
<dbReference type="FunFam" id="3.40.50.720:FF:000642">
    <property type="entry name" value="Short-chain dehydrogenase/reductase SDR"/>
    <property type="match status" value="1"/>
</dbReference>
<reference evidence="3 4" key="1">
    <citation type="submission" date="2017-04" db="EMBL/GenBank/DDBJ databases">
        <authorList>
            <person name="Afonso C.L."/>
            <person name="Miller P.J."/>
            <person name="Scott M.A."/>
            <person name="Spackman E."/>
            <person name="Goraichik I."/>
            <person name="Dimitrov K.M."/>
            <person name="Suarez D.L."/>
            <person name="Swayne D.E."/>
        </authorList>
    </citation>
    <scope>NUCLEOTIDE SEQUENCE [LARGE SCALE GENOMIC DNA]</scope>
    <source>
        <strain evidence="3 4">A2P</strain>
    </source>
</reference>
<accession>A0A1X7GTY1</accession>
<dbReference type="Pfam" id="PF13561">
    <property type="entry name" value="adh_short_C2"/>
    <property type="match status" value="1"/>
</dbReference>
<evidence type="ECO:0000313" key="3">
    <source>
        <dbReference type="EMBL" id="SMF74477.1"/>
    </source>
</evidence>
<gene>
    <name evidence="3" type="ORF">SAMN02982917_4360</name>
</gene>
<dbReference type="InterPro" id="IPR050259">
    <property type="entry name" value="SDR"/>
</dbReference>
<dbReference type="PANTHER" id="PTHR42879">
    <property type="entry name" value="3-OXOACYL-(ACYL-CARRIER-PROTEIN) REDUCTASE"/>
    <property type="match status" value="1"/>
</dbReference>
<dbReference type="OrthoDB" id="9793325at2"/>
<feature type="region of interest" description="Disordered" evidence="2">
    <location>
        <begin position="198"/>
        <end position="221"/>
    </location>
</feature>
<protein>
    <submittedName>
        <fullName evidence="3">3-oxoacyl-[acyl-carrier protein] reductase</fullName>
    </submittedName>
</protein>
<dbReference type="RefSeq" id="WP_085089274.1">
    <property type="nucleotide sequence ID" value="NZ_FXAK01000007.1"/>
</dbReference>
<dbReference type="EMBL" id="FXAK01000007">
    <property type="protein sequence ID" value="SMF74477.1"/>
    <property type="molecule type" value="Genomic_DNA"/>
</dbReference>
<dbReference type="InterPro" id="IPR002347">
    <property type="entry name" value="SDR_fam"/>
</dbReference>
<dbReference type="SUPFAM" id="SSF51735">
    <property type="entry name" value="NAD(P)-binding Rossmann-fold domains"/>
    <property type="match status" value="1"/>
</dbReference>
<feature type="compositionally biased region" description="Basic and acidic residues" evidence="2">
    <location>
        <begin position="205"/>
        <end position="214"/>
    </location>
</feature>
<dbReference type="Proteomes" id="UP000192936">
    <property type="component" value="Unassembled WGS sequence"/>
</dbReference>
<evidence type="ECO:0000313" key="4">
    <source>
        <dbReference type="Proteomes" id="UP000192936"/>
    </source>
</evidence>
<dbReference type="AlphaFoldDB" id="A0A1X7GTY1"/>
<dbReference type="PANTHER" id="PTHR42879:SF6">
    <property type="entry name" value="NADPH-DEPENDENT REDUCTASE BACG"/>
    <property type="match status" value="1"/>
</dbReference>
<organism evidence="3 4">
    <name type="scientific">Azospirillum oryzae</name>
    <dbReference type="NCBI Taxonomy" id="286727"/>
    <lineage>
        <taxon>Bacteria</taxon>
        <taxon>Pseudomonadati</taxon>
        <taxon>Pseudomonadota</taxon>
        <taxon>Alphaproteobacteria</taxon>
        <taxon>Rhodospirillales</taxon>
        <taxon>Azospirillaceae</taxon>
        <taxon>Azospirillum</taxon>
    </lineage>
</organism>
<dbReference type="STRING" id="286727.SAMN02982917_4360"/>
<dbReference type="CDD" id="cd05344">
    <property type="entry name" value="BKR_like_SDR_like"/>
    <property type="match status" value="1"/>
</dbReference>
<name>A0A1X7GTY1_9PROT</name>
<comment type="similarity">
    <text evidence="1">Belongs to the short-chain dehydrogenases/reductases (SDR) family.</text>
</comment>
<proteinExistence type="inferred from homology"/>
<sequence length="259" mass="27086">MDLGIAGRRAIVCAASKGLGRACAFALAREGVHVTLTARNAEALEATAEEIRKATGVTVTTAPGDIATEEGRAAALAACPEPDILVNNAGGPPPGDFHDWDRDDWIRALDANMLAPIFLIKATVDGMISRRFGRIVNITSAAVKAPIPILGLSNGARTGLTGFVAGLSRQTVKHNVTINNLLPGPFETDRLRKTMEGGAKAAGRSIDEEMDLRRKTNPSGRFGDPEEFGAACAFLCAAKSGFMTGQNILLDGGAFPGTM</sequence>